<evidence type="ECO:0008006" key="3">
    <source>
        <dbReference type="Google" id="ProtNLM"/>
    </source>
</evidence>
<evidence type="ECO:0000313" key="2">
    <source>
        <dbReference type="Proteomes" id="UP000315235"/>
    </source>
</evidence>
<dbReference type="OrthoDB" id="6935985at2"/>
<organism evidence="1 2">
    <name type="scientific">Pseudomonas mangiferae</name>
    <dbReference type="NCBI Taxonomy" id="2593654"/>
    <lineage>
        <taxon>Bacteria</taxon>
        <taxon>Pseudomonadati</taxon>
        <taxon>Pseudomonadota</taxon>
        <taxon>Gammaproteobacteria</taxon>
        <taxon>Pseudomonadales</taxon>
        <taxon>Pseudomonadaceae</taxon>
        <taxon>Pseudomonas</taxon>
    </lineage>
</organism>
<dbReference type="RefSeq" id="WP_143488380.1">
    <property type="nucleotide sequence ID" value="NZ_VJOY01000007.1"/>
</dbReference>
<dbReference type="PROSITE" id="PS51257">
    <property type="entry name" value="PROKAR_LIPOPROTEIN"/>
    <property type="match status" value="1"/>
</dbReference>
<dbReference type="Proteomes" id="UP000315235">
    <property type="component" value="Unassembled WGS sequence"/>
</dbReference>
<name>A0A553GYK0_9PSED</name>
<proteinExistence type="predicted"/>
<dbReference type="AlphaFoldDB" id="A0A553GYK0"/>
<sequence>MRDCLSLLLCSLVLAGCASKPQDPSGVWINQAAIDAARESGKLRESLQAYGPTFEWRLDTATGRADGTNGFETANGRLSADPATSNRWRVDLDDQGQDALHLDGAQLVQEASPHLPEQRFARPSRSVPANAPLGSGFEEALYAAFLGGDWIIREGNGEGGRVRFGADGSLEGLPGADRYALCLAGDCASTSEEHDSLWLQQGNQGAPWIFTRQGDTLEIFAAVNRAQQDEIPDLVPGPRRWLLRRD</sequence>
<protein>
    <recommendedName>
        <fullName evidence="3">Lipoprotein</fullName>
    </recommendedName>
</protein>
<accession>A0A553GYK0</accession>
<evidence type="ECO:0000313" key="1">
    <source>
        <dbReference type="EMBL" id="TRX74554.1"/>
    </source>
</evidence>
<reference evidence="1 2" key="1">
    <citation type="submission" date="2019-07" db="EMBL/GenBank/DDBJ databases">
        <title>Pseudomonas mangiferae sp. nov., isolated from bark of mango tree in Thailand.</title>
        <authorList>
            <person name="Srisuk N."/>
            <person name="Anurat P."/>
        </authorList>
    </citation>
    <scope>NUCLEOTIDE SEQUENCE [LARGE SCALE GENOMIC DNA]</scope>
    <source>
        <strain evidence="1 2">DMKU_BBB3-04</strain>
    </source>
</reference>
<dbReference type="EMBL" id="VJOY01000007">
    <property type="protein sequence ID" value="TRX74554.1"/>
    <property type="molecule type" value="Genomic_DNA"/>
</dbReference>
<keyword evidence="2" id="KW-1185">Reference proteome</keyword>
<gene>
    <name evidence="1" type="ORF">FM069_11125</name>
</gene>
<comment type="caution">
    <text evidence="1">The sequence shown here is derived from an EMBL/GenBank/DDBJ whole genome shotgun (WGS) entry which is preliminary data.</text>
</comment>